<accession>A0A0S7BUW4</accession>
<dbReference type="EMBL" id="DF968181">
    <property type="protein sequence ID" value="GAP40291.1"/>
    <property type="molecule type" value="Genomic_DNA"/>
</dbReference>
<dbReference type="PANTHER" id="PTHR30087">
    <property type="entry name" value="INNER MEMBRANE PROTEIN"/>
    <property type="match status" value="1"/>
</dbReference>
<sequence length="137" mass="14460">MILVSACLAGLHCRYDGKDKSNEYVIRLVAEGNAIPVCPEQLGGLPTPRPCSQIKGDRVITEHGGDVTSQFHRGAEEALSIAKITAAKKAILKSKSPSCGSGQIYDGNFTGKLISGDGVFAALCKQNGIEVITEEDI</sequence>
<name>A0A0S7BUW4_9CHLR</name>
<dbReference type="PANTHER" id="PTHR30087:SF1">
    <property type="entry name" value="HYPOTHETICAL CYTOSOLIC PROTEIN"/>
    <property type="match status" value="1"/>
</dbReference>
<dbReference type="InterPro" id="IPR007553">
    <property type="entry name" value="2-thiour_desulf"/>
</dbReference>
<dbReference type="Pfam" id="PF04463">
    <property type="entry name" value="2-thiour_desulf"/>
    <property type="match status" value="1"/>
</dbReference>
<dbReference type="STRING" id="1678840.ATC1_13259"/>
<dbReference type="RefSeq" id="WP_062279451.1">
    <property type="nucleotide sequence ID" value="NZ_DF968181.1"/>
</dbReference>
<evidence type="ECO:0000313" key="1">
    <source>
        <dbReference type="EMBL" id="GAP40291.1"/>
    </source>
</evidence>
<gene>
    <name evidence="1" type="ORF">ATC1_13259</name>
</gene>
<dbReference type="OrthoDB" id="9797779at2"/>
<protein>
    <submittedName>
        <fullName evidence="1">Uncharacterized conserved protein YbbK, DUF523 family</fullName>
    </submittedName>
</protein>
<dbReference type="AlphaFoldDB" id="A0A0S7BUW4"/>
<organism evidence="1">
    <name type="scientific">Flexilinea flocculi</name>
    <dbReference type="NCBI Taxonomy" id="1678840"/>
    <lineage>
        <taxon>Bacteria</taxon>
        <taxon>Bacillati</taxon>
        <taxon>Chloroflexota</taxon>
        <taxon>Anaerolineae</taxon>
        <taxon>Anaerolineales</taxon>
        <taxon>Anaerolineaceae</taxon>
        <taxon>Flexilinea</taxon>
    </lineage>
</organism>
<keyword evidence="2" id="KW-1185">Reference proteome</keyword>
<dbReference type="Proteomes" id="UP000053370">
    <property type="component" value="Unassembled WGS sequence"/>
</dbReference>
<proteinExistence type="predicted"/>
<evidence type="ECO:0000313" key="2">
    <source>
        <dbReference type="Proteomes" id="UP000053370"/>
    </source>
</evidence>
<reference evidence="1" key="1">
    <citation type="journal article" date="2015" name="Genome Announc.">
        <title>Draft Genome Sequence of Anaerolineae Strain TC1, a Novel Isolate from a Methanogenic Wastewater Treatment System.</title>
        <authorList>
            <person name="Matsuura N."/>
            <person name="Tourlousse D.M."/>
            <person name="Sun L."/>
            <person name="Toyonaga M."/>
            <person name="Kuroda K."/>
            <person name="Ohashi A."/>
            <person name="Cruz R."/>
            <person name="Yamaguchi T."/>
            <person name="Sekiguchi Y."/>
        </authorList>
    </citation>
    <scope>NUCLEOTIDE SEQUENCE [LARGE SCALE GENOMIC DNA]</scope>
    <source>
        <strain evidence="1">TC1</strain>
    </source>
</reference>
<dbReference type="PATRIC" id="fig|1678840.3.peg.1515"/>